<dbReference type="Pfam" id="PF01390">
    <property type="entry name" value="SEA"/>
    <property type="match status" value="1"/>
</dbReference>
<feature type="domain" description="Peptidase S1" evidence="18">
    <location>
        <begin position="780"/>
        <end position="1015"/>
    </location>
</feature>
<evidence type="ECO:0000256" key="1">
    <source>
        <dbReference type="ARBA" id="ARBA00004606"/>
    </source>
</evidence>
<dbReference type="Pfam" id="PF00431">
    <property type="entry name" value="CUB"/>
    <property type="match status" value="2"/>
</dbReference>
<evidence type="ECO:0000256" key="2">
    <source>
        <dbReference type="ARBA" id="ARBA00022670"/>
    </source>
</evidence>
<dbReference type="InterPro" id="IPR033116">
    <property type="entry name" value="TRYPSIN_SER"/>
</dbReference>
<comment type="caution">
    <text evidence="12">Lacks conserved residue(s) required for the propagation of feature annotation.</text>
</comment>
<dbReference type="PANTHER" id="PTHR24252:SF16">
    <property type="entry name" value="TRANSMEMBRANE SERINE PROTEASE 15"/>
    <property type="match status" value="1"/>
</dbReference>
<dbReference type="SUPFAM" id="SSF49899">
    <property type="entry name" value="Concanavalin A-like lectins/glucanases"/>
    <property type="match status" value="1"/>
</dbReference>
<dbReference type="FunFam" id="2.60.120.290:FF:000005">
    <property type="entry name" value="Procollagen C-endopeptidase enhancer 1"/>
    <property type="match status" value="1"/>
</dbReference>
<dbReference type="SUPFAM" id="SSF82671">
    <property type="entry name" value="SEA domain"/>
    <property type="match status" value="1"/>
</dbReference>
<keyword evidence="2 13" id="KW-0645">Protease</keyword>
<keyword evidence="4" id="KW-0677">Repeat</keyword>
<keyword evidence="7" id="KW-0735">Signal-anchor</keyword>
<dbReference type="SUPFAM" id="SSF57424">
    <property type="entry name" value="LDL receptor-like module"/>
    <property type="match status" value="2"/>
</dbReference>
<evidence type="ECO:0000313" key="20">
    <source>
        <dbReference type="Proteomes" id="UP000324632"/>
    </source>
</evidence>
<feature type="disulfide bond" evidence="12">
    <location>
        <begin position="702"/>
        <end position="717"/>
    </location>
</feature>
<dbReference type="PROSITE" id="PS50068">
    <property type="entry name" value="LDLRA_2"/>
    <property type="match status" value="2"/>
</dbReference>
<dbReference type="GO" id="GO:0016020">
    <property type="term" value="C:membrane"/>
    <property type="evidence" value="ECO:0007669"/>
    <property type="project" value="UniProtKB-SubCell"/>
</dbReference>
<dbReference type="SUPFAM" id="SSF50494">
    <property type="entry name" value="Trypsin-like serine proteases"/>
    <property type="match status" value="1"/>
</dbReference>
<dbReference type="FunFam" id="2.60.120.200:FF:000128">
    <property type="entry name" value="enteropeptidase isoform X2"/>
    <property type="match status" value="1"/>
</dbReference>
<dbReference type="Gene3D" id="2.40.10.10">
    <property type="entry name" value="Trypsin-like serine proteases"/>
    <property type="match status" value="2"/>
</dbReference>
<dbReference type="InterPro" id="IPR001314">
    <property type="entry name" value="Peptidase_S1A"/>
</dbReference>
<dbReference type="InterPro" id="IPR018114">
    <property type="entry name" value="TRYPSIN_HIS"/>
</dbReference>
<dbReference type="SMART" id="SM00137">
    <property type="entry name" value="MAM"/>
    <property type="match status" value="1"/>
</dbReference>
<reference evidence="19 20" key="1">
    <citation type="journal article" date="2019" name="Mol. Ecol. Resour.">
        <title>Chromosome-level genome assembly of Triplophysa tibetana, a fish adapted to the harsh high-altitude environment of the Tibetan Plateau.</title>
        <authorList>
            <person name="Yang X."/>
            <person name="Liu H."/>
            <person name="Ma Z."/>
            <person name="Zou Y."/>
            <person name="Zou M."/>
            <person name="Mao Y."/>
            <person name="Li X."/>
            <person name="Wang H."/>
            <person name="Chen T."/>
            <person name="Wang W."/>
            <person name="Yang R."/>
        </authorList>
    </citation>
    <scope>NUCLEOTIDE SEQUENCE [LARGE SCALE GENOMIC DNA]</scope>
    <source>
        <strain evidence="19">TTIB1903HZAU</strain>
        <tissue evidence="19">Muscle</tissue>
    </source>
</reference>
<comment type="caution">
    <text evidence="19">The sequence shown here is derived from an EMBL/GenBank/DDBJ whole genome shotgun (WGS) entry which is preliminary data.</text>
</comment>
<dbReference type="Gene3D" id="2.60.120.290">
    <property type="entry name" value="Spermadhesin, CUB domain"/>
    <property type="match status" value="2"/>
</dbReference>
<keyword evidence="6 13" id="KW-0720">Serine protease</keyword>
<keyword evidence="20" id="KW-1185">Reference proteome</keyword>
<dbReference type="Gene3D" id="4.10.400.10">
    <property type="entry name" value="Low-density Lipoprotein Receptor"/>
    <property type="match status" value="2"/>
</dbReference>
<dbReference type="PROSITE" id="PS00134">
    <property type="entry name" value="TRYPSIN_HIS"/>
    <property type="match status" value="1"/>
</dbReference>
<feature type="disulfide bond" evidence="12">
    <location>
        <begin position="690"/>
        <end position="708"/>
    </location>
</feature>
<dbReference type="Pfam" id="PF00629">
    <property type="entry name" value="MAM"/>
    <property type="match status" value="1"/>
</dbReference>
<accession>A0A5A9PD69</accession>
<evidence type="ECO:0000259" key="17">
    <source>
        <dbReference type="PROSITE" id="PS50060"/>
    </source>
</evidence>
<dbReference type="InterPro" id="IPR013320">
    <property type="entry name" value="ConA-like_dom_sf"/>
</dbReference>
<evidence type="ECO:0000256" key="7">
    <source>
        <dbReference type="ARBA" id="ARBA00022968"/>
    </source>
</evidence>
<dbReference type="InterPro" id="IPR036055">
    <property type="entry name" value="LDL_receptor-like_sf"/>
</dbReference>
<dbReference type="SMART" id="SM00020">
    <property type="entry name" value="Tryp_SPc"/>
    <property type="match status" value="1"/>
</dbReference>
<comment type="subcellular location">
    <subcellularLocation>
        <location evidence="1">Membrane</location>
        <topology evidence="1">Single-pass type II membrane protein</topology>
    </subcellularLocation>
</comment>
<keyword evidence="8 14" id="KW-1133">Transmembrane helix</keyword>
<dbReference type="InterPro" id="IPR035914">
    <property type="entry name" value="Sperma_CUB_dom_sf"/>
</dbReference>
<evidence type="ECO:0000256" key="5">
    <source>
        <dbReference type="ARBA" id="ARBA00022801"/>
    </source>
</evidence>
<proteinExistence type="predicted"/>
<dbReference type="InterPro" id="IPR000082">
    <property type="entry name" value="SEA_dom"/>
</dbReference>
<dbReference type="GO" id="GO:0006508">
    <property type="term" value="P:proteolysis"/>
    <property type="evidence" value="ECO:0007669"/>
    <property type="project" value="UniProtKB-KW"/>
</dbReference>
<feature type="domain" description="MAM" evidence="17">
    <location>
        <begin position="383"/>
        <end position="543"/>
    </location>
</feature>
<evidence type="ECO:0000256" key="4">
    <source>
        <dbReference type="ARBA" id="ARBA00022737"/>
    </source>
</evidence>
<feature type="domain" description="CUB" evidence="15">
    <location>
        <begin position="564"/>
        <end position="674"/>
    </location>
</feature>
<dbReference type="SUPFAM" id="SSF49854">
    <property type="entry name" value="Spermadhesin, CUB domain"/>
    <property type="match status" value="2"/>
</dbReference>
<dbReference type="Proteomes" id="UP000324632">
    <property type="component" value="Chromosome 6"/>
</dbReference>
<keyword evidence="10 12" id="KW-1015">Disulfide bond</keyword>
<evidence type="ECO:0000256" key="6">
    <source>
        <dbReference type="ARBA" id="ARBA00022825"/>
    </source>
</evidence>
<gene>
    <name evidence="19" type="ORF">E1301_Tti012418</name>
</gene>
<dbReference type="PROSITE" id="PS50060">
    <property type="entry name" value="MAM_2"/>
    <property type="match status" value="1"/>
</dbReference>
<feature type="disulfide bond" evidence="12">
    <location>
        <begin position="269"/>
        <end position="281"/>
    </location>
</feature>
<dbReference type="EMBL" id="SOYY01000006">
    <property type="protein sequence ID" value="KAA0720384.1"/>
    <property type="molecule type" value="Genomic_DNA"/>
</dbReference>
<dbReference type="Pfam" id="PF00089">
    <property type="entry name" value="Trypsin"/>
    <property type="match status" value="1"/>
</dbReference>
<feature type="disulfide bond" evidence="12">
    <location>
        <begin position="683"/>
        <end position="695"/>
    </location>
</feature>
<evidence type="ECO:0000256" key="11">
    <source>
        <dbReference type="ARBA" id="ARBA00023180"/>
    </source>
</evidence>
<evidence type="ECO:0000259" key="18">
    <source>
        <dbReference type="PROSITE" id="PS50240"/>
    </source>
</evidence>
<dbReference type="GO" id="GO:0009566">
    <property type="term" value="P:fertilization"/>
    <property type="evidence" value="ECO:0007669"/>
    <property type="project" value="UniProtKB-ARBA"/>
</dbReference>
<feature type="disulfide bond" evidence="12">
    <location>
        <begin position="276"/>
        <end position="294"/>
    </location>
</feature>
<dbReference type="PROSITE" id="PS01209">
    <property type="entry name" value="LDLRA_1"/>
    <property type="match status" value="2"/>
</dbReference>
<dbReference type="FunFam" id="4.10.400.10:FF:000065">
    <property type="entry name" value="Transmembrane protease serine 7"/>
    <property type="match status" value="1"/>
</dbReference>
<dbReference type="Gene3D" id="3.30.70.960">
    <property type="entry name" value="SEA domain"/>
    <property type="match status" value="1"/>
</dbReference>
<dbReference type="InterPro" id="IPR009003">
    <property type="entry name" value="Peptidase_S1_PA"/>
</dbReference>
<name>A0A5A9PD69_9TELE</name>
<dbReference type="CDD" id="cd00190">
    <property type="entry name" value="Tryp_SPc"/>
    <property type="match status" value="1"/>
</dbReference>
<dbReference type="InterPro" id="IPR023415">
    <property type="entry name" value="LDLR_class-A_CS"/>
</dbReference>
<protein>
    <submittedName>
        <fullName evidence="19">Enteropeptidase</fullName>
    </submittedName>
</protein>
<dbReference type="CDD" id="cd06263">
    <property type="entry name" value="MAM"/>
    <property type="match status" value="1"/>
</dbReference>
<organism evidence="19 20">
    <name type="scientific">Triplophysa tibetana</name>
    <dbReference type="NCBI Taxonomy" id="1572043"/>
    <lineage>
        <taxon>Eukaryota</taxon>
        <taxon>Metazoa</taxon>
        <taxon>Chordata</taxon>
        <taxon>Craniata</taxon>
        <taxon>Vertebrata</taxon>
        <taxon>Euteleostomi</taxon>
        <taxon>Actinopterygii</taxon>
        <taxon>Neopterygii</taxon>
        <taxon>Teleostei</taxon>
        <taxon>Ostariophysi</taxon>
        <taxon>Cypriniformes</taxon>
        <taxon>Nemacheilidae</taxon>
        <taxon>Triplophysa</taxon>
    </lineage>
</organism>
<evidence type="ECO:0000256" key="12">
    <source>
        <dbReference type="PROSITE-ProRule" id="PRU00124"/>
    </source>
</evidence>
<dbReference type="PROSITE" id="PS01180">
    <property type="entry name" value="CUB"/>
    <property type="match status" value="2"/>
</dbReference>
<evidence type="ECO:0000313" key="19">
    <source>
        <dbReference type="EMBL" id="KAA0720384.1"/>
    </source>
</evidence>
<dbReference type="PANTHER" id="PTHR24252">
    <property type="entry name" value="ACROSIN-RELATED"/>
    <property type="match status" value="1"/>
</dbReference>
<feature type="domain" description="CUB" evidence="15">
    <location>
        <begin position="309"/>
        <end position="392"/>
    </location>
</feature>
<dbReference type="AlphaFoldDB" id="A0A5A9PD69"/>
<dbReference type="SMART" id="SM00192">
    <property type="entry name" value="LDLa"/>
    <property type="match status" value="2"/>
</dbReference>
<keyword evidence="5 13" id="KW-0378">Hydrolase</keyword>
<dbReference type="PROSITE" id="PS00135">
    <property type="entry name" value="TRYPSIN_SER"/>
    <property type="match status" value="1"/>
</dbReference>
<evidence type="ECO:0000259" key="15">
    <source>
        <dbReference type="PROSITE" id="PS01180"/>
    </source>
</evidence>
<evidence type="ECO:0000256" key="3">
    <source>
        <dbReference type="ARBA" id="ARBA00022692"/>
    </source>
</evidence>
<keyword evidence="3 14" id="KW-0812">Transmembrane</keyword>
<dbReference type="CDD" id="cd00041">
    <property type="entry name" value="CUB"/>
    <property type="match status" value="2"/>
</dbReference>
<dbReference type="SMART" id="SM00200">
    <property type="entry name" value="SEA"/>
    <property type="match status" value="1"/>
</dbReference>
<evidence type="ECO:0000256" key="10">
    <source>
        <dbReference type="ARBA" id="ARBA00023157"/>
    </source>
</evidence>
<dbReference type="InterPro" id="IPR000859">
    <property type="entry name" value="CUB_dom"/>
</dbReference>
<dbReference type="SMART" id="SM00042">
    <property type="entry name" value="CUB"/>
    <property type="match status" value="2"/>
</dbReference>
<dbReference type="InterPro" id="IPR043504">
    <property type="entry name" value="Peptidase_S1_PA_chymotrypsin"/>
</dbReference>
<dbReference type="PROSITE" id="PS50240">
    <property type="entry name" value="TRYPSIN_DOM"/>
    <property type="match status" value="1"/>
</dbReference>
<dbReference type="CDD" id="cd00112">
    <property type="entry name" value="LDLa"/>
    <property type="match status" value="2"/>
</dbReference>
<dbReference type="FunFam" id="2.40.10.10:FF:000003">
    <property type="entry name" value="Transmembrane serine protease 3"/>
    <property type="match status" value="1"/>
</dbReference>
<keyword evidence="11" id="KW-0325">Glycoprotein</keyword>
<dbReference type="Gene3D" id="2.60.120.200">
    <property type="match status" value="1"/>
</dbReference>
<dbReference type="InterPro" id="IPR002172">
    <property type="entry name" value="LDrepeatLR_classA_rpt"/>
</dbReference>
<dbReference type="PROSITE" id="PS50024">
    <property type="entry name" value="SEA"/>
    <property type="match status" value="1"/>
</dbReference>
<dbReference type="InterPro" id="IPR036364">
    <property type="entry name" value="SEA_dom_sf"/>
</dbReference>
<dbReference type="GO" id="GO:0004252">
    <property type="term" value="F:serine-type endopeptidase activity"/>
    <property type="evidence" value="ECO:0007669"/>
    <property type="project" value="InterPro"/>
</dbReference>
<sequence>MGIRCHTEWFTISMLKRFPMLLNFWMGSGSMDSRSSYSVNMLLNGSYDMCLSVVPAAVLYSPPLHQWMESGNPPWTSYQDEQSLFFRSPDTNAGCANERLSSVICGGLVLTLLVVLFVVCVSLIVVSWLALDKNALGKDESGSGFTGRLVITNGAVFTADLLNRTSVQFKALAYDTEQQINDAYSRSSLKEQFQICKINEFSEGSVVVHFDVLFRAVLNSNTAQEGLIDGLKQGDTGSNEGLVIDSGSVQISDKESTTQKPSSTKPVKCQDQQKECVDGTCVSTSQFCDGINDCPDSSDEHQSVCATACDGQFLLLGPTGSFHSKNFPQEYNSDMTCRWVIRVNDGLAIKITFHAFHTEEDIDVLDLYEGTGLTKNLTYEDKINCSFEEDYCFWRQELKHDHGDWLRGRGSIPPLGTGPSFDHTLANRSGYYIVTPRSAGSLEKKFRLYSLPLSPVNISVCLRFWYHMFGDEVWRLIVSTEEGSTVTVLFEKEGNYGDNWNYGQATLNSTANVVVVFEAQKRAGVLNDIALDDISIELGPCGEGPPEPTPVPPPITPPPMPVDCGGPFDLYETNSTFSSPNYPLGYGSKASCMWTLHAKEGQNIQLHFQDVALEASYDILEVRDGVEPNSELLAVFTGDRSFPDLFSKTSQMTVLFFTDSSGSERGFLANFSTGLHLGRPEPCPTGQFQCGSGECVSAASVCNGVKHCPDGSDEADCVRNVSARILYLYTVTISVSFKSVTYIRFDIMIHNTKQRFLFVLACGLRRVPSKSDTDKTPGRVVGGQDAQKGAWPWIVSLHWQGGHVCGASLIDSEWLVTAAHCVYGKNVHLSNWVAVLGLHAQFGTDESDRQYRSIDKIFMNQHYNKRTKDSDIALMHLQTPANFSDYVQPICVPEHGTLFKEGTKCFIAGWGRRFEGGSAANVLQEAVVPLINNTQCQRWLPEYNITDQMVCAGYPEGGVDTCQGDSGGPLMCEEDNHWANLVGVASFGRGCGQPQSPGAYAYINPYVDWIAETRRLYSEWNGQ</sequence>
<feature type="domain" description="SEA" evidence="16">
    <location>
        <begin position="141"/>
        <end position="256"/>
    </location>
</feature>
<dbReference type="PRINTS" id="PR00722">
    <property type="entry name" value="CHYMOTRYPSIN"/>
</dbReference>
<dbReference type="InterPro" id="IPR001254">
    <property type="entry name" value="Trypsin_dom"/>
</dbReference>
<evidence type="ECO:0000259" key="16">
    <source>
        <dbReference type="PROSITE" id="PS50024"/>
    </source>
</evidence>
<evidence type="ECO:0000256" key="8">
    <source>
        <dbReference type="ARBA" id="ARBA00022989"/>
    </source>
</evidence>
<dbReference type="Pfam" id="PF00057">
    <property type="entry name" value="Ldl_recept_a"/>
    <property type="match status" value="2"/>
</dbReference>
<evidence type="ECO:0000256" key="14">
    <source>
        <dbReference type="SAM" id="Phobius"/>
    </source>
</evidence>
<evidence type="ECO:0000256" key="13">
    <source>
        <dbReference type="RuleBase" id="RU363034"/>
    </source>
</evidence>
<evidence type="ECO:0000256" key="9">
    <source>
        <dbReference type="ARBA" id="ARBA00023136"/>
    </source>
</evidence>
<keyword evidence="9 14" id="KW-0472">Membrane</keyword>
<feature type="transmembrane region" description="Helical" evidence="14">
    <location>
        <begin position="108"/>
        <end position="131"/>
    </location>
</feature>
<dbReference type="InterPro" id="IPR000998">
    <property type="entry name" value="MAM_dom"/>
</dbReference>